<comment type="caution">
    <text evidence="2">The sequence shown here is derived from an EMBL/GenBank/DDBJ whole genome shotgun (WGS) entry which is preliminary data.</text>
</comment>
<accession>A0A8H4VS67</accession>
<organism evidence="2 3">
    <name type="scientific">Agrocybe pediades</name>
    <dbReference type="NCBI Taxonomy" id="84607"/>
    <lineage>
        <taxon>Eukaryota</taxon>
        <taxon>Fungi</taxon>
        <taxon>Dikarya</taxon>
        <taxon>Basidiomycota</taxon>
        <taxon>Agaricomycotina</taxon>
        <taxon>Agaricomycetes</taxon>
        <taxon>Agaricomycetidae</taxon>
        <taxon>Agaricales</taxon>
        <taxon>Agaricineae</taxon>
        <taxon>Strophariaceae</taxon>
        <taxon>Agrocybe</taxon>
    </lineage>
</organism>
<dbReference type="Proteomes" id="UP000521872">
    <property type="component" value="Unassembled WGS sequence"/>
</dbReference>
<dbReference type="AlphaFoldDB" id="A0A8H4VS67"/>
<reference evidence="2 3" key="1">
    <citation type="submission" date="2019-12" db="EMBL/GenBank/DDBJ databases">
        <authorList>
            <person name="Floudas D."/>
            <person name="Bentzer J."/>
            <person name="Ahren D."/>
            <person name="Johansson T."/>
            <person name="Persson P."/>
            <person name="Tunlid A."/>
        </authorList>
    </citation>
    <scope>NUCLEOTIDE SEQUENCE [LARGE SCALE GENOMIC DNA]</scope>
    <source>
        <strain evidence="2 3">CBS 102.39</strain>
    </source>
</reference>
<feature type="region of interest" description="Disordered" evidence="1">
    <location>
        <begin position="1"/>
        <end position="30"/>
    </location>
</feature>
<protein>
    <submittedName>
        <fullName evidence="2">Uncharacterized protein</fullName>
    </submittedName>
</protein>
<evidence type="ECO:0000313" key="2">
    <source>
        <dbReference type="EMBL" id="KAF4620876.1"/>
    </source>
</evidence>
<sequence length="105" mass="11634">MDKRTARYSPTDTEDLQAPTAPHTSLHQGNTLAQSIRNAKQLLELIENMTSETGLEGTSSQRKVTASKLMDALREYTLRSEELEDADESEQVSPGNREASNLITI</sequence>
<gene>
    <name evidence="2" type="ORF">D9613_000025</name>
</gene>
<proteinExistence type="predicted"/>
<feature type="compositionally biased region" description="Polar residues" evidence="1">
    <location>
        <begin position="91"/>
        <end position="105"/>
    </location>
</feature>
<feature type="region of interest" description="Disordered" evidence="1">
    <location>
        <begin position="80"/>
        <end position="105"/>
    </location>
</feature>
<dbReference type="EMBL" id="JAACJL010000015">
    <property type="protein sequence ID" value="KAF4620876.1"/>
    <property type="molecule type" value="Genomic_DNA"/>
</dbReference>
<name>A0A8H4VS67_9AGAR</name>
<evidence type="ECO:0000256" key="1">
    <source>
        <dbReference type="SAM" id="MobiDB-lite"/>
    </source>
</evidence>
<evidence type="ECO:0000313" key="3">
    <source>
        <dbReference type="Proteomes" id="UP000521872"/>
    </source>
</evidence>
<keyword evidence="3" id="KW-1185">Reference proteome</keyword>